<protein>
    <submittedName>
        <fullName evidence="2">Tetratricopeptide (TPR) repeat protein</fullName>
    </submittedName>
</protein>
<feature type="region of interest" description="Disordered" evidence="1">
    <location>
        <begin position="138"/>
        <end position="177"/>
    </location>
</feature>
<dbReference type="Proteomes" id="UP001229244">
    <property type="component" value="Unassembled WGS sequence"/>
</dbReference>
<dbReference type="InterPro" id="IPR011990">
    <property type="entry name" value="TPR-like_helical_dom_sf"/>
</dbReference>
<dbReference type="Gene3D" id="1.25.40.10">
    <property type="entry name" value="Tetratricopeptide repeat domain"/>
    <property type="match status" value="1"/>
</dbReference>
<accession>A0AAE3VMT1</accession>
<feature type="compositionally biased region" description="Basic residues" evidence="1">
    <location>
        <begin position="160"/>
        <end position="177"/>
    </location>
</feature>
<gene>
    <name evidence="2" type="ORF">J2S73_001385</name>
</gene>
<sequence>MTWTLDGIPNHLADEVTKTLRRSGDLTGAGSIWEGLLDRYRGLAAADPANTEWQRDLSVSRNKIGDVARARGRLDDAATAYEEGRQIAERLAAADPTNTYSQRDLLVGLIKIGDVATARGRLDDAAITYEEGRQICQRRHRRRSHQHRVAAVSVGQPGKDRRRGHGPGPPRRRGDRL</sequence>
<feature type="compositionally biased region" description="Basic residues" evidence="1">
    <location>
        <begin position="138"/>
        <end position="148"/>
    </location>
</feature>
<organism evidence="2 3">
    <name type="scientific">Amorphus orientalis</name>
    <dbReference type="NCBI Taxonomy" id="649198"/>
    <lineage>
        <taxon>Bacteria</taxon>
        <taxon>Pseudomonadati</taxon>
        <taxon>Pseudomonadota</taxon>
        <taxon>Alphaproteobacteria</taxon>
        <taxon>Hyphomicrobiales</taxon>
        <taxon>Amorphaceae</taxon>
        <taxon>Amorphus</taxon>
    </lineage>
</organism>
<evidence type="ECO:0000313" key="2">
    <source>
        <dbReference type="EMBL" id="MDQ0314948.1"/>
    </source>
</evidence>
<dbReference type="EMBL" id="JAUSUL010000001">
    <property type="protein sequence ID" value="MDQ0314948.1"/>
    <property type="molecule type" value="Genomic_DNA"/>
</dbReference>
<reference evidence="2" key="1">
    <citation type="submission" date="2023-07" db="EMBL/GenBank/DDBJ databases">
        <title>Genomic Encyclopedia of Type Strains, Phase IV (KMG-IV): sequencing the most valuable type-strain genomes for metagenomic binning, comparative biology and taxonomic classification.</title>
        <authorList>
            <person name="Goeker M."/>
        </authorList>
    </citation>
    <scope>NUCLEOTIDE SEQUENCE</scope>
    <source>
        <strain evidence="2">DSM 21202</strain>
    </source>
</reference>
<evidence type="ECO:0000313" key="3">
    <source>
        <dbReference type="Proteomes" id="UP001229244"/>
    </source>
</evidence>
<comment type="caution">
    <text evidence="2">The sequence shown here is derived from an EMBL/GenBank/DDBJ whole genome shotgun (WGS) entry which is preliminary data.</text>
</comment>
<dbReference type="SUPFAM" id="SSF48452">
    <property type="entry name" value="TPR-like"/>
    <property type="match status" value="1"/>
</dbReference>
<dbReference type="AlphaFoldDB" id="A0AAE3VMT1"/>
<evidence type="ECO:0000256" key="1">
    <source>
        <dbReference type="SAM" id="MobiDB-lite"/>
    </source>
</evidence>
<dbReference type="RefSeq" id="WP_306884732.1">
    <property type="nucleotide sequence ID" value="NZ_JAUSUL010000001.1"/>
</dbReference>
<proteinExistence type="predicted"/>
<keyword evidence="3" id="KW-1185">Reference proteome</keyword>
<name>A0AAE3VMT1_9HYPH</name>